<feature type="compositionally biased region" description="Polar residues" evidence="1">
    <location>
        <begin position="67"/>
        <end position="89"/>
    </location>
</feature>
<dbReference type="AlphaFoldDB" id="A0A4C1UDP7"/>
<dbReference type="EMBL" id="BGZK01000163">
    <property type="protein sequence ID" value="GBP24565.1"/>
    <property type="molecule type" value="Genomic_DNA"/>
</dbReference>
<feature type="region of interest" description="Disordered" evidence="1">
    <location>
        <begin position="67"/>
        <end position="90"/>
    </location>
</feature>
<keyword evidence="3" id="KW-1185">Reference proteome</keyword>
<sequence length="168" mass="18140">MWIFNLSRFLLASARYVKMSVLDVHIALVTAVVHPHPQFLPNGLARGAQGIPRSIRHALAVPPCKKLNSSPSANTDTVRARASQTTSSEVGIDRENAGTHSESVGRATRGLRHELNEYKVKWSPPPMDTHNVRGITDMLPAIRVGIGYLMKGGSGPAELSLAARNATT</sequence>
<organism evidence="2 3">
    <name type="scientific">Eumeta variegata</name>
    <name type="common">Bagworm moth</name>
    <name type="synonym">Eumeta japonica</name>
    <dbReference type="NCBI Taxonomy" id="151549"/>
    <lineage>
        <taxon>Eukaryota</taxon>
        <taxon>Metazoa</taxon>
        <taxon>Ecdysozoa</taxon>
        <taxon>Arthropoda</taxon>
        <taxon>Hexapoda</taxon>
        <taxon>Insecta</taxon>
        <taxon>Pterygota</taxon>
        <taxon>Neoptera</taxon>
        <taxon>Endopterygota</taxon>
        <taxon>Lepidoptera</taxon>
        <taxon>Glossata</taxon>
        <taxon>Ditrysia</taxon>
        <taxon>Tineoidea</taxon>
        <taxon>Psychidae</taxon>
        <taxon>Oiketicinae</taxon>
        <taxon>Eumeta</taxon>
    </lineage>
</organism>
<comment type="caution">
    <text evidence="2">The sequence shown here is derived from an EMBL/GenBank/DDBJ whole genome shotgun (WGS) entry which is preliminary data.</text>
</comment>
<name>A0A4C1UDP7_EUMVA</name>
<gene>
    <name evidence="2" type="ORF">EVAR_79474_1</name>
</gene>
<proteinExistence type="predicted"/>
<protein>
    <submittedName>
        <fullName evidence="2">Uncharacterized protein</fullName>
    </submittedName>
</protein>
<reference evidence="2 3" key="1">
    <citation type="journal article" date="2019" name="Commun. Biol.">
        <title>The bagworm genome reveals a unique fibroin gene that provides high tensile strength.</title>
        <authorList>
            <person name="Kono N."/>
            <person name="Nakamura H."/>
            <person name="Ohtoshi R."/>
            <person name="Tomita M."/>
            <person name="Numata K."/>
            <person name="Arakawa K."/>
        </authorList>
    </citation>
    <scope>NUCLEOTIDE SEQUENCE [LARGE SCALE GENOMIC DNA]</scope>
</reference>
<accession>A0A4C1UDP7</accession>
<evidence type="ECO:0000313" key="3">
    <source>
        <dbReference type="Proteomes" id="UP000299102"/>
    </source>
</evidence>
<evidence type="ECO:0000256" key="1">
    <source>
        <dbReference type="SAM" id="MobiDB-lite"/>
    </source>
</evidence>
<dbReference type="Proteomes" id="UP000299102">
    <property type="component" value="Unassembled WGS sequence"/>
</dbReference>
<evidence type="ECO:0000313" key="2">
    <source>
        <dbReference type="EMBL" id="GBP24565.1"/>
    </source>
</evidence>